<evidence type="ECO:0000256" key="1">
    <source>
        <dbReference type="SAM" id="MobiDB-lite"/>
    </source>
</evidence>
<sequence>MGVGEYEQSVTQVTMDDLQAAFGRFVIDQPEIIRAAAKTAAHAPVLPPPAYHHFQHIDPASYQRVAEDMNQHVERPFQPADGVKQLVAFDQIKAPTLKQPDLAEIKTFWLKYEKYERDLAEKFDQYDQQFAIQYRHVRNCMEPYVFNTICRFRWKHDPATISHVDVYALIKTDCQGSHAQIQAFQSRVKAELKIDETIKEGASRVLCLVTLYEKICTECGFPGYAEAEIDASRRHIIGALKPEAVKSLVQAEVNFSKRRYNCWDDFVGLLIERMNAYCTYESAFKAQVHAKDDVPKGGGKPEAGRGGRKGGRGQPRQQDPPSPSESQAGHNPDGDAVERKKSKFPCLKCNSEYHLVWHCPNLRDESKAKQLLGDWKKAQALAAGQKPAPKPRTSAVTTATQQPDSILATLAGSVGFPVRCTLDSGADVTVVTRGWVDRALASRCEVEVQTMDEPITTLAFNGAEFLLKQYVLLDISLPIAAGGILLLRKLPCLIADGELPSGCSDLLVSRHVMATLGFDATAILHKAGAIKRVWDFEPHVDPTTGKLRIGRLHVPEPDYGGHDGLEMCLPSPGPLVDQMEQVQELRK</sequence>
<reference evidence="2 3" key="1">
    <citation type="journal article" date="2014" name="Genome Biol. Evol.">
        <title>The secreted proteins of Achlya hypogyna and Thraustotheca clavata identify the ancestral oomycete secretome and reveal gene acquisitions by horizontal gene transfer.</title>
        <authorList>
            <person name="Misner I."/>
            <person name="Blouin N."/>
            <person name="Leonard G."/>
            <person name="Richards T.A."/>
            <person name="Lane C.E."/>
        </authorList>
    </citation>
    <scope>NUCLEOTIDE SEQUENCE [LARGE SCALE GENOMIC DNA]</scope>
    <source>
        <strain evidence="2 3">ATCC 48635</strain>
    </source>
</reference>
<keyword evidence="3" id="KW-1185">Reference proteome</keyword>
<organism evidence="2 3">
    <name type="scientific">Achlya hypogyna</name>
    <name type="common">Oomycete</name>
    <name type="synonym">Protoachlya hypogyna</name>
    <dbReference type="NCBI Taxonomy" id="1202772"/>
    <lineage>
        <taxon>Eukaryota</taxon>
        <taxon>Sar</taxon>
        <taxon>Stramenopiles</taxon>
        <taxon>Oomycota</taxon>
        <taxon>Saprolegniomycetes</taxon>
        <taxon>Saprolegniales</taxon>
        <taxon>Achlyaceae</taxon>
        <taxon>Achlya</taxon>
    </lineage>
</organism>
<proteinExistence type="predicted"/>
<comment type="caution">
    <text evidence="2">The sequence shown here is derived from an EMBL/GenBank/DDBJ whole genome shotgun (WGS) entry which is preliminary data.</text>
</comment>
<feature type="region of interest" description="Disordered" evidence="1">
    <location>
        <begin position="291"/>
        <end position="338"/>
    </location>
</feature>
<dbReference type="PROSITE" id="PS00141">
    <property type="entry name" value="ASP_PROTEASE"/>
    <property type="match status" value="1"/>
</dbReference>
<dbReference type="GO" id="GO:0006508">
    <property type="term" value="P:proteolysis"/>
    <property type="evidence" value="ECO:0007669"/>
    <property type="project" value="InterPro"/>
</dbReference>
<evidence type="ECO:0000313" key="3">
    <source>
        <dbReference type="Proteomes" id="UP000243579"/>
    </source>
</evidence>
<evidence type="ECO:0008006" key="4">
    <source>
        <dbReference type="Google" id="ProtNLM"/>
    </source>
</evidence>
<dbReference type="AlphaFoldDB" id="A0A1V9ZNC6"/>
<protein>
    <recommendedName>
        <fullName evidence="4">Peptidase A2 domain-containing protein</fullName>
    </recommendedName>
</protein>
<dbReference type="InterPro" id="IPR001969">
    <property type="entry name" value="Aspartic_peptidase_AS"/>
</dbReference>
<evidence type="ECO:0000313" key="2">
    <source>
        <dbReference type="EMBL" id="OQR99505.1"/>
    </source>
</evidence>
<dbReference type="STRING" id="1202772.A0A1V9ZNC6"/>
<dbReference type="EMBL" id="JNBR01000056">
    <property type="protein sequence ID" value="OQR99505.1"/>
    <property type="molecule type" value="Genomic_DNA"/>
</dbReference>
<dbReference type="OrthoDB" id="78257at2759"/>
<accession>A0A1V9ZNC6</accession>
<dbReference type="Proteomes" id="UP000243579">
    <property type="component" value="Unassembled WGS sequence"/>
</dbReference>
<gene>
    <name evidence="2" type="ORF">ACHHYP_05965</name>
</gene>
<name>A0A1V9ZNC6_ACHHY</name>
<dbReference type="GO" id="GO:0004190">
    <property type="term" value="F:aspartic-type endopeptidase activity"/>
    <property type="evidence" value="ECO:0007669"/>
    <property type="project" value="InterPro"/>
</dbReference>